<evidence type="ECO:0000259" key="6">
    <source>
        <dbReference type="SMART" id="SM00645"/>
    </source>
</evidence>
<feature type="compositionally biased region" description="Polar residues" evidence="5">
    <location>
        <begin position="1"/>
        <end position="14"/>
    </location>
</feature>
<evidence type="ECO:0000256" key="4">
    <source>
        <dbReference type="ARBA" id="ARBA00022807"/>
    </source>
</evidence>
<feature type="region of interest" description="Disordered" evidence="5">
    <location>
        <begin position="1"/>
        <end position="24"/>
    </location>
</feature>
<keyword evidence="2 7" id="KW-0645">Protease</keyword>
<dbReference type="AlphaFoldDB" id="A0A0B1SE61"/>
<dbReference type="InterPro" id="IPR000169">
    <property type="entry name" value="Pept_cys_AS"/>
</dbReference>
<dbReference type="InterPro" id="IPR000668">
    <property type="entry name" value="Peptidase_C1A_C"/>
</dbReference>
<dbReference type="OrthoDB" id="5850821at2759"/>
<dbReference type="SUPFAM" id="SSF54001">
    <property type="entry name" value="Cysteine proteinases"/>
    <property type="match status" value="1"/>
</dbReference>
<proteinExistence type="inferred from homology"/>
<accession>A0A0B1SE61</accession>
<evidence type="ECO:0000256" key="2">
    <source>
        <dbReference type="ARBA" id="ARBA00022670"/>
    </source>
</evidence>
<dbReference type="InterPro" id="IPR038765">
    <property type="entry name" value="Papain-like_cys_pep_sf"/>
</dbReference>
<dbReference type="GO" id="GO:0006508">
    <property type="term" value="P:proteolysis"/>
    <property type="evidence" value="ECO:0007669"/>
    <property type="project" value="UniProtKB-KW"/>
</dbReference>
<dbReference type="Gene3D" id="3.90.70.10">
    <property type="entry name" value="Cysteine proteinases"/>
    <property type="match status" value="1"/>
</dbReference>
<dbReference type="PROSITE" id="PS00139">
    <property type="entry name" value="THIOL_PROTEASE_CYS"/>
    <property type="match status" value="1"/>
</dbReference>
<evidence type="ECO:0000256" key="1">
    <source>
        <dbReference type="ARBA" id="ARBA00008455"/>
    </source>
</evidence>
<name>A0A0B1SE61_OESDE</name>
<evidence type="ECO:0000256" key="5">
    <source>
        <dbReference type="SAM" id="MobiDB-lite"/>
    </source>
</evidence>
<dbReference type="GO" id="GO:0008234">
    <property type="term" value="F:cysteine-type peptidase activity"/>
    <property type="evidence" value="ECO:0007669"/>
    <property type="project" value="UniProtKB-KW"/>
</dbReference>
<dbReference type="PANTHER" id="PTHR12411">
    <property type="entry name" value="CYSTEINE PROTEASE FAMILY C1-RELATED"/>
    <property type="match status" value="1"/>
</dbReference>
<comment type="similarity">
    <text evidence="1">Belongs to the peptidase C1 family.</text>
</comment>
<keyword evidence="3" id="KW-0378">Hydrolase</keyword>
<evidence type="ECO:0000256" key="3">
    <source>
        <dbReference type="ARBA" id="ARBA00022801"/>
    </source>
</evidence>
<dbReference type="Proteomes" id="UP000053660">
    <property type="component" value="Unassembled WGS sequence"/>
</dbReference>
<protein>
    <submittedName>
        <fullName evidence="7">Papain family cysteine protease</fullName>
    </submittedName>
</protein>
<gene>
    <name evidence="7" type="ORF">OESDEN_17099</name>
</gene>
<sequence>MDSSYLQTPVSAGQTEEIDNAGDIPESFDAREKWSYCKSISLIRDQSKCGSCWAVSAASAMSDRLCIQTGGKNQTLISDSDILSCCNDWSPTCSRGCRGARDNLAAWEYVKERGSCSGGAYEEKGVCKPYPFYPCGPLLTTACPEEPFTAPECKKECQSGDKDEYERSRIYGKGAYIGV</sequence>
<keyword evidence="4" id="KW-0788">Thiol protease</keyword>
<keyword evidence="8" id="KW-1185">Reference proteome</keyword>
<dbReference type="SMART" id="SM00645">
    <property type="entry name" value="Pept_C1"/>
    <property type="match status" value="1"/>
</dbReference>
<dbReference type="InterPro" id="IPR013128">
    <property type="entry name" value="Peptidase_C1A"/>
</dbReference>
<evidence type="ECO:0000313" key="7">
    <source>
        <dbReference type="EMBL" id="KHJ83204.1"/>
    </source>
</evidence>
<dbReference type="Pfam" id="PF00112">
    <property type="entry name" value="Peptidase_C1"/>
    <property type="match status" value="1"/>
</dbReference>
<organism evidence="7 8">
    <name type="scientific">Oesophagostomum dentatum</name>
    <name type="common">Nodular worm</name>
    <dbReference type="NCBI Taxonomy" id="61180"/>
    <lineage>
        <taxon>Eukaryota</taxon>
        <taxon>Metazoa</taxon>
        <taxon>Ecdysozoa</taxon>
        <taxon>Nematoda</taxon>
        <taxon>Chromadorea</taxon>
        <taxon>Rhabditida</taxon>
        <taxon>Rhabditina</taxon>
        <taxon>Rhabditomorpha</taxon>
        <taxon>Strongyloidea</taxon>
        <taxon>Strongylidae</taxon>
        <taxon>Oesophagostomum</taxon>
    </lineage>
</organism>
<evidence type="ECO:0000313" key="8">
    <source>
        <dbReference type="Proteomes" id="UP000053660"/>
    </source>
</evidence>
<reference evidence="7 8" key="1">
    <citation type="submission" date="2014-03" db="EMBL/GenBank/DDBJ databases">
        <title>Draft genome of the hookworm Oesophagostomum dentatum.</title>
        <authorList>
            <person name="Mitreva M."/>
        </authorList>
    </citation>
    <scope>NUCLEOTIDE SEQUENCE [LARGE SCALE GENOMIC DNA]</scope>
    <source>
        <strain evidence="7 8">OD-Hann</strain>
    </source>
</reference>
<feature type="domain" description="Peptidase C1A papain C-terminal" evidence="6">
    <location>
        <begin position="24"/>
        <end position="179"/>
    </location>
</feature>
<dbReference type="EMBL" id="KN574595">
    <property type="protein sequence ID" value="KHJ83204.1"/>
    <property type="molecule type" value="Genomic_DNA"/>
</dbReference>